<dbReference type="CDD" id="cd01627">
    <property type="entry name" value="HAD_TPP"/>
    <property type="match status" value="1"/>
</dbReference>
<evidence type="ECO:0000313" key="9">
    <source>
        <dbReference type="Proteomes" id="UP000036987"/>
    </source>
</evidence>
<dbReference type="Pfam" id="PF02358">
    <property type="entry name" value="Trehalose_PPase"/>
    <property type="match status" value="1"/>
</dbReference>
<comment type="similarity">
    <text evidence="4 6">Belongs to the trehalose phosphatase family.</text>
</comment>
<dbReference type="EMBL" id="LFYR01002138">
    <property type="protein sequence ID" value="KMZ56816.1"/>
    <property type="molecule type" value="Genomic_DNA"/>
</dbReference>
<dbReference type="PANTHER" id="PTHR43768:SF3">
    <property type="entry name" value="TREHALOSE 6-PHOSPHATE PHOSPHATASE"/>
    <property type="match status" value="1"/>
</dbReference>
<dbReference type="InterPro" id="IPR006379">
    <property type="entry name" value="HAD-SF_hydro_IIB"/>
</dbReference>
<dbReference type="EC" id="3.1.3.12" evidence="6"/>
<evidence type="ECO:0000256" key="4">
    <source>
        <dbReference type="ARBA" id="ARBA00008770"/>
    </source>
</evidence>
<dbReference type="AlphaFoldDB" id="A0A0K9NJ67"/>
<dbReference type="OMA" id="NGRINSW"/>
<evidence type="ECO:0000256" key="3">
    <source>
        <dbReference type="ARBA" id="ARBA00005199"/>
    </source>
</evidence>
<comment type="cofactor">
    <cofactor evidence="2 6">
        <name>a divalent metal cation</name>
        <dbReference type="ChEBI" id="CHEBI:60240"/>
    </cofactor>
</comment>
<keyword evidence="9" id="KW-1185">Reference proteome</keyword>
<dbReference type="InterPro" id="IPR036412">
    <property type="entry name" value="HAD-like_sf"/>
</dbReference>
<evidence type="ECO:0000256" key="6">
    <source>
        <dbReference type="RuleBase" id="RU361117"/>
    </source>
</evidence>
<sequence>MKLVISCKVITAVNTVFFYVFNLSSALNLIKRVGPVLLIEILELESSTRRDLDPSNLSKSDYKYPSPSLPTETNSFSPSSHPSRRNMARQNMMVPESVAQCLPPRSVPATGLSMKRKLIKQLEIGSSNGSGVGNGRINSWFEVMKASSPTHTMSAASATPTTVALAEAKTKDWLESHPSGLEKFEEILKLSKGKQIVMFLDYDGTLSPIVDDPDRAFMSESMRAVVRDVARYFPTAIVSGRCRDKVYNFVRLAELYYAGSHGMDIKGPAKGPVYTTKDARAVLFQPASEFVPMIDELCKILVQKTSSVEGVSVENNKFCLSVHYRRVDEKSWGRLADEVRAVLKDYPKLKLTQGRMVLEIRPTIKWDKGKALEFLLESLGFADCSDVLPVYIGDDRTDEDAFKVLRERGDGIGILVSKMPKETNASYSLQEPSEVMDFLHRLVEWKKR</sequence>
<feature type="compositionally biased region" description="Polar residues" evidence="7">
    <location>
        <begin position="69"/>
        <end position="81"/>
    </location>
</feature>
<evidence type="ECO:0000256" key="1">
    <source>
        <dbReference type="ARBA" id="ARBA00000500"/>
    </source>
</evidence>
<dbReference type="OrthoDB" id="411251at2759"/>
<dbReference type="STRING" id="29655.A0A0K9NJ67"/>
<evidence type="ECO:0000256" key="5">
    <source>
        <dbReference type="ARBA" id="ARBA00022801"/>
    </source>
</evidence>
<protein>
    <recommendedName>
        <fullName evidence="6">Trehalose 6-phosphate phosphatase</fullName>
        <ecNumber evidence="6">3.1.3.12</ecNumber>
    </recommendedName>
</protein>
<dbReference type="InterPro" id="IPR044651">
    <property type="entry name" value="OTSB-like"/>
</dbReference>
<dbReference type="GO" id="GO:0005992">
    <property type="term" value="P:trehalose biosynthetic process"/>
    <property type="evidence" value="ECO:0000318"/>
    <property type="project" value="GO_Central"/>
</dbReference>
<evidence type="ECO:0000256" key="2">
    <source>
        <dbReference type="ARBA" id="ARBA00001968"/>
    </source>
</evidence>
<feature type="region of interest" description="Disordered" evidence="7">
    <location>
        <begin position="50"/>
        <end position="86"/>
    </location>
</feature>
<name>A0A0K9NJ67_ZOSMR</name>
<accession>A0A0K9NJ67</accession>
<comment type="function">
    <text evidence="6">Removes the phosphate from trehalose 6-phosphate to produce free trehalose.</text>
</comment>
<dbReference type="PANTHER" id="PTHR43768">
    <property type="entry name" value="TREHALOSE 6-PHOSPHATE PHOSPHATASE"/>
    <property type="match status" value="1"/>
</dbReference>
<reference evidence="9" key="1">
    <citation type="journal article" date="2016" name="Nature">
        <title>The genome of the seagrass Zostera marina reveals angiosperm adaptation to the sea.</title>
        <authorList>
            <person name="Olsen J.L."/>
            <person name="Rouze P."/>
            <person name="Verhelst B."/>
            <person name="Lin Y.-C."/>
            <person name="Bayer T."/>
            <person name="Collen J."/>
            <person name="Dattolo E."/>
            <person name="De Paoli E."/>
            <person name="Dittami S."/>
            <person name="Maumus F."/>
            <person name="Michel G."/>
            <person name="Kersting A."/>
            <person name="Lauritano C."/>
            <person name="Lohaus R."/>
            <person name="Toepel M."/>
            <person name="Tonon T."/>
            <person name="Vanneste K."/>
            <person name="Amirebrahimi M."/>
            <person name="Brakel J."/>
            <person name="Bostroem C."/>
            <person name="Chovatia M."/>
            <person name="Grimwood J."/>
            <person name="Jenkins J.W."/>
            <person name="Jueterbock A."/>
            <person name="Mraz A."/>
            <person name="Stam W.T."/>
            <person name="Tice H."/>
            <person name="Bornberg-Bauer E."/>
            <person name="Green P.J."/>
            <person name="Pearson G.A."/>
            <person name="Procaccini G."/>
            <person name="Duarte C.M."/>
            <person name="Schmutz J."/>
            <person name="Reusch T.B.H."/>
            <person name="Van de Peer Y."/>
        </authorList>
    </citation>
    <scope>NUCLEOTIDE SEQUENCE [LARGE SCALE GENOMIC DNA]</scope>
    <source>
        <strain evidence="9">cv. Finnish</strain>
    </source>
</reference>
<dbReference type="Proteomes" id="UP000036987">
    <property type="component" value="Unassembled WGS sequence"/>
</dbReference>
<keyword evidence="5 6" id="KW-0378">Hydrolase</keyword>
<proteinExistence type="inferred from homology"/>
<dbReference type="Gene3D" id="3.40.50.1000">
    <property type="entry name" value="HAD superfamily/HAD-like"/>
    <property type="match status" value="2"/>
</dbReference>
<comment type="caution">
    <text evidence="8">The sequence shown here is derived from an EMBL/GenBank/DDBJ whole genome shotgun (WGS) entry which is preliminary data.</text>
</comment>
<dbReference type="NCBIfam" id="TIGR01484">
    <property type="entry name" value="HAD-SF-IIB"/>
    <property type="match status" value="1"/>
</dbReference>
<dbReference type="SUPFAM" id="SSF56784">
    <property type="entry name" value="HAD-like"/>
    <property type="match status" value="1"/>
</dbReference>
<evidence type="ECO:0000256" key="7">
    <source>
        <dbReference type="SAM" id="MobiDB-lite"/>
    </source>
</evidence>
<evidence type="ECO:0000313" key="8">
    <source>
        <dbReference type="EMBL" id="KMZ56816.1"/>
    </source>
</evidence>
<dbReference type="NCBIfam" id="TIGR00685">
    <property type="entry name" value="T6PP"/>
    <property type="match status" value="1"/>
</dbReference>
<comment type="catalytic activity">
    <reaction evidence="1 6">
        <text>alpha,alpha-trehalose 6-phosphate + H2O = alpha,alpha-trehalose + phosphate</text>
        <dbReference type="Rhea" id="RHEA:23420"/>
        <dbReference type="ChEBI" id="CHEBI:15377"/>
        <dbReference type="ChEBI" id="CHEBI:16551"/>
        <dbReference type="ChEBI" id="CHEBI:43474"/>
        <dbReference type="ChEBI" id="CHEBI:58429"/>
        <dbReference type="EC" id="3.1.3.12"/>
    </reaction>
</comment>
<dbReference type="GO" id="GO:0004805">
    <property type="term" value="F:trehalose-phosphatase activity"/>
    <property type="evidence" value="ECO:0000318"/>
    <property type="project" value="GO_Central"/>
</dbReference>
<dbReference type="UniPathway" id="UPA00299"/>
<dbReference type="InterPro" id="IPR023214">
    <property type="entry name" value="HAD_sf"/>
</dbReference>
<dbReference type="FunFam" id="3.40.50.1000:FF:000099">
    <property type="entry name" value="Trehalose 6-phosphate phosphatase"/>
    <property type="match status" value="1"/>
</dbReference>
<dbReference type="InterPro" id="IPR003337">
    <property type="entry name" value="Trehalose_PPase"/>
</dbReference>
<dbReference type="FunFam" id="3.40.50.1000:FF:000073">
    <property type="entry name" value="Trehalose 6-phosphate phosphatase"/>
    <property type="match status" value="1"/>
</dbReference>
<comment type="pathway">
    <text evidence="3 6">Glycan biosynthesis; trehalose biosynthesis.</text>
</comment>
<organism evidence="8 9">
    <name type="scientific">Zostera marina</name>
    <name type="common">Eelgrass</name>
    <dbReference type="NCBI Taxonomy" id="29655"/>
    <lineage>
        <taxon>Eukaryota</taxon>
        <taxon>Viridiplantae</taxon>
        <taxon>Streptophyta</taxon>
        <taxon>Embryophyta</taxon>
        <taxon>Tracheophyta</taxon>
        <taxon>Spermatophyta</taxon>
        <taxon>Magnoliopsida</taxon>
        <taxon>Liliopsida</taxon>
        <taxon>Zosteraceae</taxon>
        <taxon>Zostera</taxon>
    </lineage>
</organism>
<gene>
    <name evidence="8" type="ORF">ZOSMA_91G00830</name>
</gene>